<reference evidence="2" key="1">
    <citation type="submission" date="2022-11" db="UniProtKB">
        <authorList>
            <consortium name="WormBaseParasite"/>
        </authorList>
    </citation>
    <scope>IDENTIFICATION</scope>
</reference>
<organism evidence="1 2">
    <name type="scientific">Romanomermis culicivorax</name>
    <name type="common">Nematode worm</name>
    <dbReference type="NCBI Taxonomy" id="13658"/>
    <lineage>
        <taxon>Eukaryota</taxon>
        <taxon>Metazoa</taxon>
        <taxon>Ecdysozoa</taxon>
        <taxon>Nematoda</taxon>
        <taxon>Enoplea</taxon>
        <taxon>Dorylaimia</taxon>
        <taxon>Mermithida</taxon>
        <taxon>Mermithoidea</taxon>
        <taxon>Mermithidae</taxon>
        <taxon>Romanomermis</taxon>
    </lineage>
</organism>
<dbReference type="Proteomes" id="UP000887565">
    <property type="component" value="Unplaced"/>
</dbReference>
<accession>A0A915ILK6</accession>
<sequence length="96" mass="10417">MSNQVDFASIISVIAVNKQKDETANVPETTPIKKQITSVNEVIVTEGPAMVNESANLCALDFFVSVCLQAANSRKSLSIPTHMTMNGVAEIMKLYE</sequence>
<keyword evidence="1" id="KW-1185">Reference proteome</keyword>
<evidence type="ECO:0000313" key="2">
    <source>
        <dbReference type="WBParaSite" id="nRc.2.0.1.t14323-RA"/>
    </source>
</evidence>
<evidence type="ECO:0000313" key="1">
    <source>
        <dbReference type="Proteomes" id="UP000887565"/>
    </source>
</evidence>
<dbReference type="AlphaFoldDB" id="A0A915ILK6"/>
<dbReference type="WBParaSite" id="nRc.2.0.1.t14323-RA">
    <property type="protein sequence ID" value="nRc.2.0.1.t14323-RA"/>
    <property type="gene ID" value="nRc.2.0.1.g14323"/>
</dbReference>
<name>A0A915ILK6_ROMCU</name>
<proteinExistence type="predicted"/>
<protein>
    <submittedName>
        <fullName evidence="2">Uncharacterized protein</fullName>
    </submittedName>
</protein>